<name>A0ABR7DMH5_9BACT</name>
<proteinExistence type="predicted"/>
<dbReference type="Proteomes" id="UP000651475">
    <property type="component" value="Unassembled WGS sequence"/>
</dbReference>
<evidence type="ECO:0000313" key="1">
    <source>
        <dbReference type="EMBL" id="MBC5632635.1"/>
    </source>
</evidence>
<protein>
    <submittedName>
        <fullName evidence="1">Uncharacterized protein</fullName>
    </submittedName>
</protein>
<organism evidence="1 2">
    <name type="scientific">Parabacteroides hominis</name>
    <dbReference type="NCBI Taxonomy" id="2763057"/>
    <lineage>
        <taxon>Bacteria</taxon>
        <taxon>Pseudomonadati</taxon>
        <taxon>Bacteroidota</taxon>
        <taxon>Bacteroidia</taxon>
        <taxon>Bacteroidales</taxon>
        <taxon>Tannerellaceae</taxon>
        <taxon>Parabacteroides</taxon>
    </lineage>
</organism>
<evidence type="ECO:0000313" key="2">
    <source>
        <dbReference type="Proteomes" id="UP000651475"/>
    </source>
</evidence>
<accession>A0ABR7DMH5</accession>
<comment type="caution">
    <text evidence="1">The sequence shown here is derived from an EMBL/GenBank/DDBJ whole genome shotgun (WGS) entry which is preliminary data.</text>
</comment>
<gene>
    <name evidence="1" type="ORF">H8S65_07620</name>
</gene>
<reference evidence="1 2" key="1">
    <citation type="submission" date="2020-08" db="EMBL/GenBank/DDBJ databases">
        <title>Genome public.</title>
        <authorList>
            <person name="Liu C."/>
            <person name="Sun Q."/>
        </authorList>
    </citation>
    <scope>NUCLEOTIDE SEQUENCE [LARGE SCALE GENOMIC DNA]</scope>
    <source>
        <strain evidence="1 2">NSJ-79</strain>
    </source>
</reference>
<dbReference type="EMBL" id="JACOOJ010000009">
    <property type="protein sequence ID" value="MBC5632635.1"/>
    <property type="molecule type" value="Genomic_DNA"/>
</dbReference>
<sequence>MKRSRQNKNEGRGYKFDPSEVYEVTYTKANHHNVGDKDLVSLPLAIMFINDGKIVSTPEIDSAIEKYGMGDLIKSNRKK</sequence>
<keyword evidence="2" id="KW-1185">Reference proteome</keyword>
<dbReference type="RefSeq" id="WP_186929390.1">
    <property type="nucleotide sequence ID" value="NZ_JACOOJ010000009.1"/>
</dbReference>